<feature type="domain" description="AB hydrolase-1" evidence="13">
    <location>
        <begin position="36"/>
        <end position="298"/>
    </location>
</feature>
<dbReference type="NCBIfam" id="TIGR01249">
    <property type="entry name" value="pro_imino_pep_1"/>
    <property type="match status" value="1"/>
</dbReference>
<comment type="caution">
    <text evidence="14">The sequence shown here is derived from an EMBL/GenBank/DDBJ whole genome shotgun (WGS) entry which is preliminary data.</text>
</comment>
<dbReference type="Proteomes" id="UP001177341">
    <property type="component" value="Unassembled WGS sequence"/>
</dbReference>
<organism evidence="14 15">
    <name type="scientific">Neptunomonas phycophila</name>
    <dbReference type="NCBI Taxonomy" id="1572645"/>
    <lineage>
        <taxon>Bacteria</taxon>
        <taxon>Pseudomonadati</taxon>
        <taxon>Pseudomonadota</taxon>
        <taxon>Gammaproteobacteria</taxon>
        <taxon>Oceanospirillales</taxon>
        <taxon>Oceanospirillaceae</taxon>
        <taxon>Neptunomonas</taxon>
    </lineage>
</organism>
<accession>A0ABT9EZ22</accession>
<dbReference type="EMBL" id="JAUYVO010000016">
    <property type="protein sequence ID" value="MDP2524219.1"/>
    <property type="molecule type" value="Genomic_DNA"/>
</dbReference>
<evidence type="ECO:0000256" key="7">
    <source>
        <dbReference type="ARBA" id="ARBA00022490"/>
    </source>
</evidence>
<evidence type="ECO:0000256" key="10">
    <source>
        <dbReference type="ARBA" id="ARBA00029605"/>
    </source>
</evidence>
<dbReference type="SUPFAM" id="SSF53474">
    <property type="entry name" value="alpha/beta-Hydrolases"/>
    <property type="match status" value="1"/>
</dbReference>
<evidence type="ECO:0000256" key="1">
    <source>
        <dbReference type="ARBA" id="ARBA00001585"/>
    </source>
</evidence>
<dbReference type="EC" id="3.4.11.5" evidence="4 11"/>
<protein>
    <recommendedName>
        <fullName evidence="5 11">Proline iminopeptidase</fullName>
        <shortName evidence="11">PIP</shortName>
        <ecNumber evidence="4 11">3.4.11.5</ecNumber>
    </recommendedName>
    <alternativeName>
        <fullName evidence="10 11">Prolyl aminopeptidase</fullName>
    </alternativeName>
</protein>
<keyword evidence="15" id="KW-1185">Reference proteome</keyword>
<comment type="similarity">
    <text evidence="3 11 12">Belongs to the peptidase S33 family.</text>
</comment>
<dbReference type="Pfam" id="PF00561">
    <property type="entry name" value="Abhydrolase_1"/>
    <property type="match status" value="1"/>
</dbReference>
<proteinExistence type="inferred from homology"/>
<dbReference type="InterPro" id="IPR002410">
    <property type="entry name" value="Peptidase_S33"/>
</dbReference>
<dbReference type="Gene3D" id="3.40.50.1820">
    <property type="entry name" value="alpha/beta hydrolase"/>
    <property type="match status" value="1"/>
</dbReference>
<dbReference type="PIRSF" id="PIRSF006431">
    <property type="entry name" value="Pept_S33"/>
    <property type="match status" value="1"/>
</dbReference>
<evidence type="ECO:0000256" key="5">
    <source>
        <dbReference type="ARBA" id="ARBA00021843"/>
    </source>
</evidence>
<keyword evidence="7 11" id="KW-0963">Cytoplasm</keyword>
<reference evidence="14" key="1">
    <citation type="submission" date="2023-07" db="EMBL/GenBank/DDBJ databases">
        <title>Genome content predicts the carbon catabolic preferences of heterotrophic bacteria.</title>
        <authorList>
            <person name="Gralka M."/>
        </authorList>
    </citation>
    <scope>NUCLEOTIDE SEQUENCE</scope>
    <source>
        <strain evidence="14">5G01</strain>
    </source>
</reference>
<dbReference type="InterPro" id="IPR005944">
    <property type="entry name" value="Pro_iminopeptidase"/>
</dbReference>
<keyword evidence="8 11" id="KW-0645">Protease</keyword>
<evidence type="ECO:0000256" key="9">
    <source>
        <dbReference type="ARBA" id="ARBA00022801"/>
    </source>
</evidence>
<dbReference type="PANTHER" id="PTHR43722">
    <property type="entry name" value="PROLINE IMINOPEPTIDASE"/>
    <property type="match status" value="1"/>
</dbReference>
<evidence type="ECO:0000259" key="13">
    <source>
        <dbReference type="Pfam" id="PF00561"/>
    </source>
</evidence>
<evidence type="ECO:0000256" key="8">
    <source>
        <dbReference type="ARBA" id="ARBA00022670"/>
    </source>
</evidence>
<evidence type="ECO:0000256" key="12">
    <source>
        <dbReference type="RuleBase" id="RU003421"/>
    </source>
</evidence>
<evidence type="ECO:0000313" key="15">
    <source>
        <dbReference type="Proteomes" id="UP001177341"/>
    </source>
</evidence>
<comment type="subcellular location">
    <subcellularLocation>
        <location evidence="2 11">Cytoplasm</location>
    </subcellularLocation>
</comment>
<dbReference type="GO" id="GO:0004177">
    <property type="term" value="F:aminopeptidase activity"/>
    <property type="evidence" value="ECO:0007669"/>
    <property type="project" value="UniProtKB-KW"/>
</dbReference>
<evidence type="ECO:0000256" key="3">
    <source>
        <dbReference type="ARBA" id="ARBA00010088"/>
    </source>
</evidence>
<evidence type="ECO:0000256" key="11">
    <source>
        <dbReference type="PIRNR" id="PIRNR006431"/>
    </source>
</evidence>
<keyword evidence="6 11" id="KW-0031">Aminopeptidase</keyword>
<name>A0ABT9EZ22_9GAMM</name>
<dbReference type="PRINTS" id="PR00793">
    <property type="entry name" value="PROAMNOPTASE"/>
</dbReference>
<dbReference type="RefSeq" id="WP_290035688.1">
    <property type="nucleotide sequence ID" value="NZ_JAUYVO010000016.1"/>
</dbReference>
<sequence>MRILYPDIHPYKEQMLDVGDGHSIYIEESGNAEGLPVLFVHGGPGGGTSNAQRSFFNPEKYRIILFDQRGCGRSQPHASLEHNTTAHLIADIEKIRSHLNIEQWMLFGGSWGSTLSLLYAQAFPDRVNGLILRGIFLSRQQDIHWLYQHGAGVIFPDYWQDFIHKIPVTEHNNLLHAYYQRLTSDNELERMSAAKAWSIWEGRCSTLVPNADTVEHFSDPHIALSMARIEAHYFVNNSFIEENQILDNAACIAHIPTILVHGRYDMVCPVQQAYELHRQLPQAELHIVREAGHSAYEKGIINNLVCATDQFAESLA</sequence>
<gene>
    <name evidence="14" type="primary">pip</name>
    <name evidence="14" type="ORF">Q8W30_16750</name>
</gene>
<dbReference type="PRINTS" id="PR00111">
    <property type="entry name" value="ABHYDROLASE"/>
</dbReference>
<dbReference type="PANTHER" id="PTHR43722:SF1">
    <property type="entry name" value="PROLINE IMINOPEPTIDASE"/>
    <property type="match status" value="1"/>
</dbReference>
<dbReference type="InterPro" id="IPR000073">
    <property type="entry name" value="AB_hydrolase_1"/>
</dbReference>
<keyword evidence="9 11" id="KW-0378">Hydrolase</keyword>
<dbReference type="InterPro" id="IPR029058">
    <property type="entry name" value="AB_hydrolase_fold"/>
</dbReference>
<comment type="catalytic activity">
    <reaction evidence="1 11 12">
        <text>Release of N-terminal proline from a peptide.</text>
        <dbReference type="EC" id="3.4.11.5"/>
    </reaction>
</comment>
<evidence type="ECO:0000256" key="6">
    <source>
        <dbReference type="ARBA" id="ARBA00022438"/>
    </source>
</evidence>
<evidence type="ECO:0000256" key="2">
    <source>
        <dbReference type="ARBA" id="ARBA00004496"/>
    </source>
</evidence>
<evidence type="ECO:0000256" key="4">
    <source>
        <dbReference type="ARBA" id="ARBA00012568"/>
    </source>
</evidence>
<evidence type="ECO:0000313" key="14">
    <source>
        <dbReference type="EMBL" id="MDP2524219.1"/>
    </source>
</evidence>